<reference evidence="2" key="1">
    <citation type="submission" date="2021-05" db="EMBL/GenBank/DDBJ databases">
        <authorList>
            <person name="Alioto T."/>
            <person name="Alioto T."/>
            <person name="Gomez Garrido J."/>
        </authorList>
    </citation>
    <scope>NUCLEOTIDE SEQUENCE</scope>
</reference>
<evidence type="ECO:0000313" key="2">
    <source>
        <dbReference type="EMBL" id="CAG6682099.1"/>
    </source>
</evidence>
<organism evidence="2">
    <name type="scientific">Cacopsylla melanoneura</name>
    <dbReference type="NCBI Taxonomy" id="428564"/>
    <lineage>
        <taxon>Eukaryota</taxon>
        <taxon>Metazoa</taxon>
        <taxon>Ecdysozoa</taxon>
        <taxon>Arthropoda</taxon>
        <taxon>Hexapoda</taxon>
        <taxon>Insecta</taxon>
        <taxon>Pterygota</taxon>
        <taxon>Neoptera</taxon>
        <taxon>Paraneoptera</taxon>
        <taxon>Hemiptera</taxon>
        <taxon>Sternorrhyncha</taxon>
        <taxon>Psylloidea</taxon>
        <taxon>Psyllidae</taxon>
        <taxon>Psyllinae</taxon>
        <taxon>Cacopsylla</taxon>
    </lineage>
</organism>
<sequence length="106" mass="11732">MMVVLSMFSTRLLVVKYVFKVSSVLLISLSEFLSLVLTITDASSANNVVVYLLSTSGASLIYNMKSNGPKIDPCGTPLFMVSQFDVIFFCIVFRSGWFVAPMLLFL</sequence>
<accession>A0A8D8X515</accession>
<dbReference type="EMBL" id="HBUF01257846">
    <property type="protein sequence ID" value="CAG6682099.1"/>
    <property type="molecule type" value="Transcribed_RNA"/>
</dbReference>
<evidence type="ECO:0000256" key="1">
    <source>
        <dbReference type="SAM" id="Phobius"/>
    </source>
</evidence>
<feature type="transmembrane region" description="Helical" evidence="1">
    <location>
        <begin position="21"/>
        <end position="39"/>
    </location>
</feature>
<feature type="transmembrane region" description="Helical" evidence="1">
    <location>
        <begin position="84"/>
        <end position="105"/>
    </location>
</feature>
<proteinExistence type="predicted"/>
<dbReference type="EMBL" id="HBUF01257844">
    <property type="protein sequence ID" value="CAG6682095.1"/>
    <property type="molecule type" value="Transcribed_RNA"/>
</dbReference>
<keyword evidence="1" id="KW-1133">Transmembrane helix</keyword>
<keyword evidence="1" id="KW-0812">Transmembrane</keyword>
<name>A0A8D8X515_9HEMI</name>
<keyword evidence="1" id="KW-0472">Membrane</keyword>
<protein>
    <submittedName>
        <fullName evidence="2">Uncharacterized protein</fullName>
    </submittedName>
</protein>
<dbReference type="EMBL" id="HBUF01257845">
    <property type="protein sequence ID" value="CAG6682097.1"/>
    <property type="molecule type" value="Transcribed_RNA"/>
</dbReference>
<dbReference type="EMBL" id="HBUF01257847">
    <property type="protein sequence ID" value="CAG6682101.1"/>
    <property type="molecule type" value="Transcribed_RNA"/>
</dbReference>
<dbReference type="AlphaFoldDB" id="A0A8D8X515"/>